<dbReference type="InterPro" id="IPR008272">
    <property type="entry name" value="HB-CoA_thioesterase_AS"/>
</dbReference>
<dbReference type="PANTHER" id="PTHR31793:SF27">
    <property type="entry name" value="NOVEL THIOESTERASE SUPERFAMILY DOMAIN AND SAPOSIN A-TYPE DOMAIN CONTAINING PROTEIN (0610012H03RIK)"/>
    <property type="match status" value="1"/>
</dbReference>
<dbReference type="CDD" id="cd00586">
    <property type="entry name" value="4HBT"/>
    <property type="match status" value="1"/>
</dbReference>
<dbReference type="PROSITE" id="PS01328">
    <property type="entry name" value="4HBCOA_THIOESTERASE"/>
    <property type="match status" value="1"/>
</dbReference>
<sequence length="157" mass="17391">MALETISELRVRYAETDQMGVVYHANYLVWCEIGRTDFIRAAGKSYADLEREGVRLAVSEATMRFHASARYDDRIVVYTTLTSVGSRGMTFAYRVERADPDGGAGTVLVRATTSLVCTNDQGRLATLPREVREWLEDASRLDDSAAPVRNGGLTHAN</sequence>
<protein>
    <submittedName>
        <fullName evidence="3">Acyl-CoA thioesterase</fullName>
    </submittedName>
</protein>
<dbReference type="InterPro" id="IPR050563">
    <property type="entry name" value="4-hydroxybenzoyl-CoA_TE"/>
</dbReference>
<dbReference type="InterPro" id="IPR006684">
    <property type="entry name" value="YbgC/YbaW"/>
</dbReference>
<name>A0A3D4V836_9BACT</name>
<keyword evidence="2" id="KW-0378">Hydrolase</keyword>
<organism evidence="3 4">
    <name type="scientific">Gemmatimonas aurantiaca</name>
    <dbReference type="NCBI Taxonomy" id="173480"/>
    <lineage>
        <taxon>Bacteria</taxon>
        <taxon>Pseudomonadati</taxon>
        <taxon>Gemmatimonadota</taxon>
        <taxon>Gemmatimonadia</taxon>
        <taxon>Gemmatimonadales</taxon>
        <taxon>Gemmatimonadaceae</taxon>
        <taxon>Gemmatimonas</taxon>
    </lineage>
</organism>
<dbReference type="NCBIfam" id="TIGR00051">
    <property type="entry name" value="YbgC/FadM family acyl-CoA thioesterase"/>
    <property type="match status" value="1"/>
</dbReference>
<evidence type="ECO:0000313" key="4">
    <source>
        <dbReference type="Proteomes" id="UP000264071"/>
    </source>
</evidence>
<comment type="similarity">
    <text evidence="1">Belongs to the 4-hydroxybenzoyl-CoA thioesterase family.</text>
</comment>
<gene>
    <name evidence="3" type="ORF">DGD08_08680</name>
</gene>
<dbReference type="AlphaFoldDB" id="A0A3D4V836"/>
<dbReference type="PIRSF" id="PIRSF003230">
    <property type="entry name" value="YbgC"/>
    <property type="match status" value="1"/>
</dbReference>
<dbReference type="GO" id="GO:0047617">
    <property type="term" value="F:fatty acyl-CoA hydrolase activity"/>
    <property type="evidence" value="ECO:0007669"/>
    <property type="project" value="TreeGrafter"/>
</dbReference>
<evidence type="ECO:0000256" key="2">
    <source>
        <dbReference type="ARBA" id="ARBA00022801"/>
    </source>
</evidence>
<dbReference type="EMBL" id="DPIY01000008">
    <property type="protein sequence ID" value="HCT57270.1"/>
    <property type="molecule type" value="Genomic_DNA"/>
</dbReference>
<dbReference type="SUPFAM" id="SSF54637">
    <property type="entry name" value="Thioesterase/thiol ester dehydrase-isomerase"/>
    <property type="match status" value="1"/>
</dbReference>
<dbReference type="Gene3D" id="3.10.129.10">
    <property type="entry name" value="Hotdog Thioesterase"/>
    <property type="match status" value="1"/>
</dbReference>
<dbReference type="PANTHER" id="PTHR31793">
    <property type="entry name" value="4-HYDROXYBENZOYL-COA THIOESTERASE FAMILY MEMBER"/>
    <property type="match status" value="1"/>
</dbReference>
<comment type="caution">
    <text evidence="3">The sequence shown here is derived from an EMBL/GenBank/DDBJ whole genome shotgun (WGS) entry which is preliminary data.</text>
</comment>
<proteinExistence type="inferred from homology"/>
<dbReference type="Pfam" id="PF13279">
    <property type="entry name" value="4HBT_2"/>
    <property type="match status" value="1"/>
</dbReference>
<dbReference type="InterPro" id="IPR029069">
    <property type="entry name" value="HotDog_dom_sf"/>
</dbReference>
<evidence type="ECO:0000256" key="1">
    <source>
        <dbReference type="ARBA" id="ARBA00005953"/>
    </source>
</evidence>
<dbReference type="Proteomes" id="UP000264071">
    <property type="component" value="Unassembled WGS sequence"/>
</dbReference>
<reference evidence="3 4" key="1">
    <citation type="journal article" date="2018" name="Nat. Biotechnol.">
        <title>A standardized bacterial taxonomy based on genome phylogeny substantially revises the tree of life.</title>
        <authorList>
            <person name="Parks D.H."/>
            <person name="Chuvochina M."/>
            <person name="Waite D.W."/>
            <person name="Rinke C."/>
            <person name="Skarshewski A."/>
            <person name="Chaumeil P.A."/>
            <person name="Hugenholtz P."/>
        </authorList>
    </citation>
    <scope>NUCLEOTIDE SEQUENCE [LARGE SCALE GENOMIC DNA]</scope>
    <source>
        <strain evidence="3">UBA8844</strain>
    </source>
</reference>
<accession>A0A3D4V836</accession>
<evidence type="ECO:0000313" key="3">
    <source>
        <dbReference type="EMBL" id="HCT57270.1"/>
    </source>
</evidence>